<accession>A0AAV7PYB6</accession>
<evidence type="ECO:0008006" key="3">
    <source>
        <dbReference type="Google" id="ProtNLM"/>
    </source>
</evidence>
<gene>
    <name evidence="1" type="ORF">NDU88_011460</name>
</gene>
<proteinExistence type="predicted"/>
<organism evidence="1 2">
    <name type="scientific">Pleurodeles waltl</name>
    <name type="common">Iberian ribbed newt</name>
    <dbReference type="NCBI Taxonomy" id="8319"/>
    <lineage>
        <taxon>Eukaryota</taxon>
        <taxon>Metazoa</taxon>
        <taxon>Chordata</taxon>
        <taxon>Craniata</taxon>
        <taxon>Vertebrata</taxon>
        <taxon>Euteleostomi</taxon>
        <taxon>Amphibia</taxon>
        <taxon>Batrachia</taxon>
        <taxon>Caudata</taxon>
        <taxon>Salamandroidea</taxon>
        <taxon>Salamandridae</taxon>
        <taxon>Pleurodelinae</taxon>
        <taxon>Pleurodeles</taxon>
    </lineage>
</organism>
<evidence type="ECO:0000313" key="1">
    <source>
        <dbReference type="EMBL" id="KAJ1133163.1"/>
    </source>
</evidence>
<sequence>SPAHVQLISQPEPCTCTADLIVNVLHKYKLSQSQSPACVKVISQSKPCTFITDLTVGALH</sequence>
<protein>
    <recommendedName>
        <fullName evidence="3">Chemokine interleukin-8-like domain-containing protein</fullName>
    </recommendedName>
</protein>
<keyword evidence="2" id="KW-1185">Reference proteome</keyword>
<comment type="caution">
    <text evidence="1">The sequence shown here is derived from an EMBL/GenBank/DDBJ whole genome shotgun (WGS) entry which is preliminary data.</text>
</comment>
<feature type="non-terminal residue" evidence="1">
    <location>
        <position position="60"/>
    </location>
</feature>
<reference evidence="1" key="1">
    <citation type="journal article" date="2022" name="bioRxiv">
        <title>Sequencing and chromosome-scale assembly of the giantPleurodeles waltlgenome.</title>
        <authorList>
            <person name="Brown T."/>
            <person name="Elewa A."/>
            <person name="Iarovenko S."/>
            <person name="Subramanian E."/>
            <person name="Araus A.J."/>
            <person name="Petzold A."/>
            <person name="Susuki M."/>
            <person name="Suzuki K.-i.T."/>
            <person name="Hayashi T."/>
            <person name="Toyoda A."/>
            <person name="Oliveira C."/>
            <person name="Osipova E."/>
            <person name="Leigh N.D."/>
            <person name="Simon A."/>
            <person name="Yun M.H."/>
        </authorList>
    </citation>
    <scope>NUCLEOTIDE SEQUENCE</scope>
    <source>
        <strain evidence="1">20211129_DDA</strain>
        <tissue evidence="1">Liver</tissue>
    </source>
</reference>
<dbReference type="EMBL" id="JANPWB010000011">
    <property type="protein sequence ID" value="KAJ1133163.1"/>
    <property type="molecule type" value="Genomic_DNA"/>
</dbReference>
<feature type="non-terminal residue" evidence="1">
    <location>
        <position position="1"/>
    </location>
</feature>
<evidence type="ECO:0000313" key="2">
    <source>
        <dbReference type="Proteomes" id="UP001066276"/>
    </source>
</evidence>
<name>A0AAV7PYB6_PLEWA</name>
<dbReference type="Proteomes" id="UP001066276">
    <property type="component" value="Chromosome 7"/>
</dbReference>
<dbReference type="AlphaFoldDB" id="A0AAV7PYB6"/>